<accession>A0A6G5ACI1</accession>
<sequence>MDQVHNIRCKEPINEIRASKRVLVVTFQDKICVYNACTFKERFCITGCFPVSGPNVNPIALHTRWLAFADKALFPVHQTRGGVAGEGTQSYTATVIHAAKTLGKGLSLFSETVASSLTGHKAPSTTTSSKKECHRMGGAMSGGLGGVVGASTSLCPGVVSVVDVLGVSTGSFGTEEDSDTEGWWRTSRRTMGSRCRRCTSTRVACSCSRPTVWVITSTCFTSCPTQVDLPSAASSICTPSTGVTLRLRYKMWRSRWTVGGSQ</sequence>
<evidence type="ECO:0000313" key="2">
    <source>
        <dbReference type="EMBL" id="NIE48711.1"/>
    </source>
</evidence>
<dbReference type="AlphaFoldDB" id="A0A6G5ACI1"/>
<dbReference type="EMBL" id="GIKN01006438">
    <property type="protein sequence ID" value="NIE48711.1"/>
    <property type="molecule type" value="Transcribed_RNA"/>
</dbReference>
<protein>
    <recommendedName>
        <fullName evidence="1">BCAS3 WD40 domain-containing protein</fullName>
    </recommendedName>
</protein>
<dbReference type="Pfam" id="PF21034">
    <property type="entry name" value="BCAS3_WD40"/>
    <property type="match status" value="1"/>
</dbReference>
<dbReference type="VEuPathDB" id="VectorBase:LOC119172389"/>
<evidence type="ECO:0000259" key="1">
    <source>
        <dbReference type="Pfam" id="PF21034"/>
    </source>
</evidence>
<dbReference type="PANTHER" id="PTHR13268">
    <property type="entry name" value="BREAST CARCINOMA AMPLIFIED SEQUENCE 3"/>
    <property type="match status" value="1"/>
</dbReference>
<reference evidence="2" key="1">
    <citation type="submission" date="2020-03" db="EMBL/GenBank/DDBJ databases">
        <title>A transcriptome and proteome of the tick Rhipicephalus microplus shaped by the genetic composition of its hosts and developmental stage.</title>
        <authorList>
            <person name="Garcia G.R."/>
            <person name="Ribeiro J.M.C."/>
            <person name="Maruyama S.R."/>
            <person name="Gardinasse L.G."/>
            <person name="Nelson K."/>
            <person name="Ferreira B.R."/>
            <person name="Andrade T.G."/>
            <person name="Santos I.K.F.M."/>
        </authorList>
    </citation>
    <scope>NUCLEOTIDE SEQUENCE</scope>
    <source>
        <strain evidence="2">NSGR</strain>
        <tissue evidence="2">Salivary glands</tissue>
    </source>
</reference>
<dbReference type="PANTHER" id="PTHR13268:SF0">
    <property type="entry name" value="BCAS3 MICROTUBULE ASSOCIATED CELL MIGRATION FACTOR"/>
    <property type="match status" value="1"/>
</dbReference>
<feature type="domain" description="BCAS3 WD40" evidence="1">
    <location>
        <begin position="3"/>
        <end position="182"/>
    </location>
</feature>
<organism evidence="2">
    <name type="scientific">Rhipicephalus microplus</name>
    <name type="common">Cattle tick</name>
    <name type="synonym">Boophilus microplus</name>
    <dbReference type="NCBI Taxonomy" id="6941"/>
    <lineage>
        <taxon>Eukaryota</taxon>
        <taxon>Metazoa</taxon>
        <taxon>Ecdysozoa</taxon>
        <taxon>Arthropoda</taxon>
        <taxon>Chelicerata</taxon>
        <taxon>Arachnida</taxon>
        <taxon>Acari</taxon>
        <taxon>Parasitiformes</taxon>
        <taxon>Ixodida</taxon>
        <taxon>Ixodoidea</taxon>
        <taxon>Ixodidae</taxon>
        <taxon>Rhipicephalinae</taxon>
        <taxon>Rhipicephalus</taxon>
        <taxon>Boophilus</taxon>
    </lineage>
</organism>
<dbReference type="InterPro" id="IPR045142">
    <property type="entry name" value="BCAS3-like"/>
</dbReference>
<dbReference type="GO" id="GO:0005737">
    <property type="term" value="C:cytoplasm"/>
    <property type="evidence" value="ECO:0007669"/>
    <property type="project" value="TreeGrafter"/>
</dbReference>
<name>A0A6G5ACI1_RHIMP</name>
<dbReference type="GO" id="GO:0006914">
    <property type="term" value="P:autophagy"/>
    <property type="evidence" value="ECO:0007669"/>
    <property type="project" value="InterPro"/>
</dbReference>
<dbReference type="InterPro" id="IPR048382">
    <property type="entry name" value="BCAS3_WD40"/>
</dbReference>
<dbReference type="GO" id="GO:0042594">
    <property type="term" value="P:response to starvation"/>
    <property type="evidence" value="ECO:0007669"/>
    <property type="project" value="TreeGrafter"/>
</dbReference>
<dbReference type="OrthoDB" id="25778at2759"/>
<proteinExistence type="predicted"/>